<dbReference type="GO" id="GO:0008483">
    <property type="term" value="F:transaminase activity"/>
    <property type="evidence" value="ECO:0007669"/>
    <property type="project" value="UniProtKB-KW"/>
</dbReference>
<keyword evidence="4" id="KW-0456">Lyase</keyword>
<dbReference type="PANTHER" id="PTHR43525">
    <property type="entry name" value="PROTEIN MALY"/>
    <property type="match status" value="1"/>
</dbReference>
<evidence type="ECO:0000256" key="4">
    <source>
        <dbReference type="ARBA" id="ARBA00023239"/>
    </source>
</evidence>
<feature type="domain" description="Aminotransferase class I/classII large" evidence="6">
    <location>
        <begin position="39"/>
        <end position="387"/>
    </location>
</feature>
<dbReference type="Pfam" id="PF00155">
    <property type="entry name" value="Aminotran_1_2"/>
    <property type="match status" value="1"/>
</dbReference>
<dbReference type="Proteomes" id="UP000049828">
    <property type="component" value="Unassembled WGS sequence"/>
</dbReference>
<dbReference type="InterPro" id="IPR015424">
    <property type="entry name" value="PyrdxlP-dep_Trfase"/>
</dbReference>
<evidence type="ECO:0000256" key="2">
    <source>
        <dbReference type="ARBA" id="ARBA00012224"/>
    </source>
</evidence>
<accession>A0A0M6X200</accession>
<dbReference type="Gene3D" id="3.40.640.10">
    <property type="entry name" value="Type I PLP-dependent aspartate aminotransferase-like (Major domain)"/>
    <property type="match status" value="1"/>
</dbReference>
<dbReference type="AlphaFoldDB" id="A0A0M6X200"/>
<reference evidence="8" key="1">
    <citation type="submission" date="2015-05" db="EMBL/GenBank/DDBJ databases">
        <authorList>
            <consortium name="Pathogen Informatics"/>
        </authorList>
    </citation>
    <scope>NUCLEOTIDE SEQUENCE [LARGE SCALE GENOMIC DNA]</scope>
    <source>
        <strain evidence="8">L1-83</strain>
    </source>
</reference>
<dbReference type="STRING" id="360807.ERS852392_02773"/>
<evidence type="ECO:0000256" key="5">
    <source>
        <dbReference type="ARBA" id="ARBA00037974"/>
    </source>
</evidence>
<organism evidence="7 8">
    <name type="scientific">Roseburia inulinivorans</name>
    <dbReference type="NCBI Taxonomy" id="360807"/>
    <lineage>
        <taxon>Bacteria</taxon>
        <taxon>Bacillati</taxon>
        <taxon>Bacillota</taxon>
        <taxon>Clostridia</taxon>
        <taxon>Lachnospirales</taxon>
        <taxon>Lachnospiraceae</taxon>
        <taxon>Roseburia</taxon>
    </lineage>
</organism>
<dbReference type="InterPro" id="IPR015422">
    <property type="entry name" value="PyrdxlP-dep_Trfase_small"/>
</dbReference>
<evidence type="ECO:0000259" key="6">
    <source>
        <dbReference type="Pfam" id="PF00155"/>
    </source>
</evidence>
<gene>
    <name evidence="7" type="ORF">RIL183_33651</name>
</gene>
<keyword evidence="8" id="KW-1185">Reference proteome</keyword>
<comment type="cofactor">
    <cofactor evidence="1">
        <name>pyridoxal 5'-phosphate</name>
        <dbReference type="ChEBI" id="CHEBI:597326"/>
    </cofactor>
</comment>
<protein>
    <recommendedName>
        <fullName evidence="2">cysteine-S-conjugate beta-lyase</fullName>
        <ecNumber evidence="2">4.4.1.13</ecNumber>
    </recommendedName>
</protein>
<dbReference type="GO" id="GO:0030170">
    <property type="term" value="F:pyridoxal phosphate binding"/>
    <property type="evidence" value="ECO:0007669"/>
    <property type="project" value="InterPro"/>
</dbReference>
<dbReference type="RefSeq" id="WP_021922899.1">
    <property type="nucleotide sequence ID" value="NZ_CVRS01000116.1"/>
</dbReference>
<dbReference type="Gene3D" id="3.90.1150.10">
    <property type="entry name" value="Aspartate Aminotransferase, domain 1"/>
    <property type="match status" value="1"/>
</dbReference>
<dbReference type="OrthoDB" id="9802872at2"/>
<dbReference type="EMBL" id="CVRS01000116">
    <property type="protein sequence ID" value="CRL43007.1"/>
    <property type="molecule type" value="Genomic_DNA"/>
</dbReference>
<dbReference type="NCBIfam" id="TIGR04350">
    <property type="entry name" value="C_S_lyase_PatB"/>
    <property type="match status" value="1"/>
</dbReference>
<dbReference type="SUPFAM" id="SSF53383">
    <property type="entry name" value="PLP-dependent transferases"/>
    <property type="match status" value="1"/>
</dbReference>
<proteinExistence type="inferred from homology"/>
<dbReference type="InterPro" id="IPR027619">
    <property type="entry name" value="C-S_lyase_PatB-like"/>
</dbReference>
<evidence type="ECO:0000256" key="1">
    <source>
        <dbReference type="ARBA" id="ARBA00001933"/>
    </source>
</evidence>
<evidence type="ECO:0000313" key="8">
    <source>
        <dbReference type="Proteomes" id="UP000049828"/>
    </source>
</evidence>
<evidence type="ECO:0000313" key="7">
    <source>
        <dbReference type="EMBL" id="CRL43007.1"/>
    </source>
</evidence>
<keyword evidence="7" id="KW-0808">Transferase</keyword>
<comment type="similarity">
    <text evidence="5">Belongs to the class-II pyridoxal-phosphate-dependent aminotransferase family. MalY/PatB cystathionine beta-lyase subfamily.</text>
</comment>
<sequence>MAERNLDFDKITDRRNTNCLKYDFAVKRGMPEDVLPLWVADMDFQTSSYVQDALIKQVQHGIFGYSDGQESYFEAVKGWLKKHHDWEVQENWLVKTPGVVMALALSVKAYTDPEDAVLIQSPVYYPFSEVISDNGRKIVSSDLFLEEDNRYHIDFADFEKKIVEEQVKLFFLCNPHNPVGRVWTKEELETIGDICYRHHVIVVSDEIHADFAFQGKHQVFANLKKEYEEMTIACTSPSKTFNLAGLQTSNIFIPNQKLKNAFKKQLDAAGYSQLNAAGLVACEAAYRDGEEWYQTMKKYVADNIAFTKEFVEKNLPGVNMVEHEGTYLIWLDFNGLGLCTQELEDLIVHKAKLWLDSGRIFGKCGRGFQRINVACPRSTLKEALERIAKVLPADTVKFAS</sequence>
<dbReference type="InterPro" id="IPR004839">
    <property type="entry name" value="Aminotransferase_I/II_large"/>
</dbReference>
<dbReference type="CDD" id="cd00609">
    <property type="entry name" value="AAT_like"/>
    <property type="match status" value="1"/>
</dbReference>
<dbReference type="PANTHER" id="PTHR43525:SF1">
    <property type="entry name" value="PROTEIN MALY"/>
    <property type="match status" value="1"/>
</dbReference>
<keyword evidence="7" id="KW-0032">Aminotransferase</keyword>
<name>A0A0M6X200_9FIRM</name>
<dbReference type="EC" id="4.4.1.13" evidence="2"/>
<keyword evidence="3" id="KW-0663">Pyridoxal phosphate</keyword>
<dbReference type="InterPro" id="IPR051798">
    <property type="entry name" value="Class-II_PLP-Dep_Aminotrans"/>
</dbReference>
<dbReference type="GO" id="GO:0047804">
    <property type="term" value="F:cysteine-S-conjugate beta-lyase activity"/>
    <property type="evidence" value="ECO:0007669"/>
    <property type="project" value="UniProtKB-EC"/>
</dbReference>
<dbReference type="InterPro" id="IPR015421">
    <property type="entry name" value="PyrdxlP-dep_Trfase_major"/>
</dbReference>
<evidence type="ECO:0000256" key="3">
    <source>
        <dbReference type="ARBA" id="ARBA00022898"/>
    </source>
</evidence>